<evidence type="ECO:0000313" key="4">
    <source>
        <dbReference type="Proteomes" id="UP000028839"/>
    </source>
</evidence>
<comment type="caution">
    <text evidence="3">The sequence shown here is derived from an EMBL/GenBank/DDBJ whole genome shotgun (WGS) entry which is preliminary data.</text>
</comment>
<gene>
    <name evidence="3" type="ORF">IB75_05570</name>
</gene>
<dbReference type="InterPro" id="IPR008503">
    <property type="entry name" value="Asp_endopeptidase"/>
</dbReference>
<evidence type="ECO:0000259" key="2">
    <source>
        <dbReference type="Pfam" id="PF05618"/>
    </source>
</evidence>
<accession>A0A0E2Z8U5</accession>
<dbReference type="Gene3D" id="2.40.70.10">
    <property type="entry name" value="Acid Proteases"/>
    <property type="match status" value="1"/>
</dbReference>
<feature type="domain" description="Retropepsin-like aspartic endopeptidase" evidence="2">
    <location>
        <begin position="57"/>
        <end position="190"/>
    </location>
</feature>
<feature type="transmembrane region" description="Helical" evidence="1">
    <location>
        <begin position="21"/>
        <end position="40"/>
    </location>
</feature>
<protein>
    <recommendedName>
        <fullName evidence="2">Retropepsin-like aspartic endopeptidase domain-containing protein</fullName>
    </recommendedName>
</protein>
<evidence type="ECO:0000313" key="3">
    <source>
        <dbReference type="EMBL" id="KFI20090.1"/>
    </source>
</evidence>
<dbReference type="SUPFAM" id="SSF50630">
    <property type="entry name" value="Acid proteases"/>
    <property type="match status" value="1"/>
</dbReference>
<reference evidence="3 4" key="1">
    <citation type="submission" date="2014-07" db="EMBL/GenBank/DDBJ databases">
        <title>Comparative analysis of Nitrosococcus oceani genome inventories of strains from Pacific and Atlantic gyres.</title>
        <authorList>
            <person name="Lim C.K."/>
            <person name="Wang L."/>
            <person name="Sayavedra-Soto L.A."/>
            <person name="Klotz M.G."/>
        </authorList>
    </citation>
    <scope>NUCLEOTIDE SEQUENCE [LARGE SCALE GENOMIC DNA]</scope>
    <source>
        <strain evidence="3 4">C-27</strain>
    </source>
</reference>
<keyword evidence="1" id="KW-0812">Transmembrane</keyword>
<organism evidence="3 4">
    <name type="scientific">Nitrosococcus oceani C-27</name>
    <dbReference type="NCBI Taxonomy" id="314279"/>
    <lineage>
        <taxon>Bacteria</taxon>
        <taxon>Pseudomonadati</taxon>
        <taxon>Pseudomonadota</taxon>
        <taxon>Gammaproteobacteria</taxon>
        <taxon>Chromatiales</taxon>
        <taxon>Chromatiaceae</taxon>
        <taxon>Nitrosococcus</taxon>
    </lineage>
</organism>
<sequence>MVFAKINPFFYIIRIKKLENFMLRFAGTVMISWLFLGGLAEAGEPGNGKEGTNERVIMGWVEPVVLIPWGVELKAKLDSGAKTSSLHAEDIERFKKDGEEWVRFVIDIERKAKKIKQLHVEQPLARDVHIKRHRGSAKKRPVVSLEFCLNGKRHKAQFSLVDRSQLNYPVLLGRRFLKKAALIDSGKIFLTREGWKTCLVEYAAGEAPKS</sequence>
<dbReference type="Pfam" id="PF05618">
    <property type="entry name" value="Zn_protease"/>
    <property type="match status" value="1"/>
</dbReference>
<dbReference type="PANTHER" id="PTHR38037:SF2">
    <property type="entry name" value="ATP-DEPENDENT ZINC PROTEASE DOMAIN-CONTAINING PROTEIN-RELATED"/>
    <property type="match status" value="1"/>
</dbReference>
<dbReference type="HOGENOM" id="CLU_099424_0_1_6"/>
<dbReference type="Proteomes" id="UP000028839">
    <property type="component" value="Unassembled WGS sequence"/>
</dbReference>
<dbReference type="PANTHER" id="PTHR38037">
    <property type="entry name" value="ZN_PROTEASE DOMAIN-CONTAINING PROTEIN"/>
    <property type="match status" value="1"/>
</dbReference>
<evidence type="ECO:0000256" key="1">
    <source>
        <dbReference type="SAM" id="Phobius"/>
    </source>
</evidence>
<keyword evidence="1" id="KW-1133">Transmembrane helix</keyword>
<dbReference type="InterPro" id="IPR021109">
    <property type="entry name" value="Peptidase_aspartic_dom_sf"/>
</dbReference>
<dbReference type="AlphaFoldDB" id="A0A0E2Z8U5"/>
<dbReference type="EMBL" id="JPGN01000029">
    <property type="protein sequence ID" value="KFI20090.1"/>
    <property type="molecule type" value="Genomic_DNA"/>
</dbReference>
<name>A0A0E2Z8U5_9GAMM</name>
<keyword evidence="1" id="KW-0472">Membrane</keyword>
<proteinExistence type="predicted"/>